<gene>
    <name evidence="3" type="ORF">FHS74_001529</name>
</gene>
<protein>
    <recommendedName>
        <fullName evidence="5">DUF2946 domain-containing protein</fullName>
    </recommendedName>
</protein>
<dbReference type="Proteomes" id="UP000539175">
    <property type="component" value="Unassembled WGS sequence"/>
</dbReference>
<organism evidence="3 4">
    <name type="scientific">Nitrospirillum iridis</name>
    <dbReference type="NCBI Taxonomy" id="765888"/>
    <lineage>
        <taxon>Bacteria</taxon>
        <taxon>Pseudomonadati</taxon>
        <taxon>Pseudomonadota</taxon>
        <taxon>Alphaproteobacteria</taxon>
        <taxon>Rhodospirillales</taxon>
        <taxon>Azospirillaceae</taxon>
        <taxon>Nitrospirillum</taxon>
    </lineage>
</organism>
<dbReference type="RefSeq" id="WP_184799053.1">
    <property type="nucleotide sequence ID" value="NZ_JACIIZ010000003.1"/>
</dbReference>
<dbReference type="Pfam" id="PF11162">
    <property type="entry name" value="DUF2946"/>
    <property type="match status" value="1"/>
</dbReference>
<dbReference type="AlphaFoldDB" id="A0A7X0AVP0"/>
<accession>A0A7X0AVP0</accession>
<sequence length="151" mass="15947">MRSCRPHAWKRAPQNRWFLRWAWLLAAAVLLRGLIPVGYMLNPDAGPPGTSAIILCDSVHDALSAVTTPMIAGPMAHHHHHEDGTGHAGHSADAPCVFAAVAALAVGLLAVILVLSPLVPAGTWAPTLSTPWPHPRPPGTRLARGPPALFS</sequence>
<dbReference type="InterPro" id="IPR021333">
    <property type="entry name" value="DUF2946"/>
</dbReference>
<evidence type="ECO:0000256" key="1">
    <source>
        <dbReference type="SAM" id="MobiDB-lite"/>
    </source>
</evidence>
<evidence type="ECO:0000256" key="2">
    <source>
        <dbReference type="SAM" id="Phobius"/>
    </source>
</evidence>
<evidence type="ECO:0008006" key="5">
    <source>
        <dbReference type="Google" id="ProtNLM"/>
    </source>
</evidence>
<reference evidence="3 4" key="1">
    <citation type="submission" date="2020-08" db="EMBL/GenBank/DDBJ databases">
        <title>Genomic Encyclopedia of Type Strains, Phase IV (KMG-IV): sequencing the most valuable type-strain genomes for metagenomic binning, comparative biology and taxonomic classification.</title>
        <authorList>
            <person name="Goeker M."/>
        </authorList>
    </citation>
    <scope>NUCLEOTIDE SEQUENCE [LARGE SCALE GENOMIC DNA]</scope>
    <source>
        <strain evidence="3 4">DSM 22198</strain>
    </source>
</reference>
<keyword evidence="4" id="KW-1185">Reference proteome</keyword>
<feature type="region of interest" description="Disordered" evidence="1">
    <location>
        <begin position="127"/>
        <end position="151"/>
    </location>
</feature>
<keyword evidence="2" id="KW-1133">Transmembrane helix</keyword>
<feature type="transmembrane region" description="Helical" evidence="2">
    <location>
        <begin position="97"/>
        <end position="119"/>
    </location>
</feature>
<comment type="caution">
    <text evidence="3">The sequence shown here is derived from an EMBL/GenBank/DDBJ whole genome shotgun (WGS) entry which is preliminary data.</text>
</comment>
<keyword evidence="2" id="KW-0812">Transmembrane</keyword>
<keyword evidence="2" id="KW-0472">Membrane</keyword>
<proteinExistence type="predicted"/>
<name>A0A7X0AVP0_9PROT</name>
<evidence type="ECO:0000313" key="4">
    <source>
        <dbReference type="Proteomes" id="UP000539175"/>
    </source>
</evidence>
<evidence type="ECO:0000313" key="3">
    <source>
        <dbReference type="EMBL" id="MBB6250984.1"/>
    </source>
</evidence>
<dbReference type="EMBL" id="JACIIZ010000003">
    <property type="protein sequence ID" value="MBB6250984.1"/>
    <property type="molecule type" value="Genomic_DNA"/>
</dbReference>
<feature type="transmembrane region" description="Helical" evidence="2">
    <location>
        <begin position="21"/>
        <end position="41"/>
    </location>
</feature>